<reference evidence="1 2" key="1">
    <citation type="submission" date="2016-10" db="EMBL/GenBank/DDBJ databases">
        <authorList>
            <person name="de Groot N.N."/>
        </authorList>
    </citation>
    <scope>NUCLEOTIDE SEQUENCE [LARGE SCALE GENOMIC DNA]</scope>
    <source>
        <strain evidence="1 2">CGMCC 4.1877</strain>
    </source>
</reference>
<evidence type="ECO:0000313" key="2">
    <source>
        <dbReference type="Proteomes" id="UP000199614"/>
    </source>
</evidence>
<name>A0A1I4YJP7_PSUAM</name>
<proteinExistence type="predicted"/>
<dbReference type="AlphaFoldDB" id="A0A1I4YJP7"/>
<gene>
    <name evidence="1" type="ORF">SAMN05216207_1013125</name>
</gene>
<dbReference type="RefSeq" id="WP_093343107.1">
    <property type="nucleotide sequence ID" value="NZ_FOUY01000013.1"/>
</dbReference>
<protein>
    <submittedName>
        <fullName evidence="1">Uncharacterized protein</fullName>
    </submittedName>
</protein>
<dbReference type="EMBL" id="FOUY01000013">
    <property type="protein sequence ID" value="SFN38242.1"/>
    <property type="molecule type" value="Genomic_DNA"/>
</dbReference>
<keyword evidence="2" id="KW-1185">Reference proteome</keyword>
<accession>A0A1I4YJP7</accession>
<organism evidence="1 2">
    <name type="scientific">Pseudonocardia ammonioxydans</name>
    <dbReference type="NCBI Taxonomy" id="260086"/>
    <lineage>
        <taxon>Bacteria</taxon>
        <taxon>Bacillati</taxon>
        <taxon>Actinomycetota</taxon>
        <taxon>Actinomycetes</taxon>
        <taxon>Pseudonocardiales</taxon>
        <taxon>Pseudonocardiaceae</taxon>
        <taxon>Pseudonocardia</taxon>
    </lineage>
</organism>
<dbReference type="STRING" id="260086.SAMN05216207_1013125"/>
<dbReference type="Proteomes" id="UP000199614">
    <property type="component" value="Unassembled WGS sequence"/>
</dbReference>
<dbReference type="OrthoDB" id="2583792at2"/>
<sequence length="220" mass="23502">MTATAPTRTRTVGLTLAPAAAGGMGPQVAAEGLELHDCYNLPQLDLGAIAGITLSASCDQLFLGRHRALLEEFVRSGGRLLVNGHVVEPFLPGLARWRRLVYKGPRDLVISRLAPHPIWDGIDLDDVLFRTGVSGTHTFEELRAIGVAGFYGRGYHLDLPEGARVLNGIGPLQAPIDYTFTLGAGEIVVHGGLDLLTFADPARSTARFATTIIDWLGGAR</sequence>
<evidence type="ECO:0000313" key="1">
    <source>
        <dbReference type="EMBL" id="SFN38242.1"/>
    </source>
</evidence>